<evidence type="ECO:0000259" key="1">
    <source>
        <dbReference type="Pfam" id="PF24722"/>
    </source>
</evidence>
<dbReference type="EMBL" id="QGHA01000003">
    <property type="protein sequence ID" value="PWK78173.1"/>
    <property type="molecule type" value="Genomic_DNA"/>
</dbReference>
<organism evidence="2 3">
    <name type="scientific">Mucilaginibacter oryzae</name>
    <dbReference type="NCBI Taxonomy" id="468058"/>
    <lineage>
        <taxon>Bacteria</taxon>
        <taxon>Pseudomonadati</taxon>
        <taxon>Bacteroidota</taxon>
        <taxon>Sphingobacteriia</taxon>
        <taxon>Sphingobacteriales</taxon>
        <taxon>Sphingobacteriaceae</taxon>
        <taxon>Mucilaginibacter</taxon>
    </lineage>
</organism>
<keyword evidence="3" id="KW-1185">Reference proteome</keyword>
<dbReference type="InterPro" id="IPR056091">
    <property type="entry name" value="DUF7674"/>
</dbReference>
<feature type="domain" description="DUF7674" evidence="1">
    <location>
        <begin position="8"/>
        <end position="102"/>
    </location>
</feature>
<accession>A0A316HD43</accession>
<reference evidence="2 3" key="1">
    <citation type="submission" date="2018-05" db="EMBL/GenBank/DDBJ databases">
        <title>Genomic Encyclopedia of Archaeal and Bacterial Type Strains, Phase II (KMG-II): from individual species to whole genera.</title>
        <authorList>
            <person name="Goeker M."/>
        </authorList>
    </citation>
    <scope>NUCLEOTIDE SEQUENCE [LARGE SCALE GENOMIC DNA]</scope>
    <source>
        <strain evidence="2 3">DSM 19975</strain>
    </source>
</reference>
<gene>
    <name evidence="2" type="ORF">LX99_02013</name>
</gene>
<dbReference type="Proteomes" id="UP000245678">
    <property type="component" value="Unassembled WGS sequence"/>
</dbReference>
<name>A0A316HD43_9SPHI</name>
<dbReference type="Pfam" id="PF24722">
    <property type="entry name" value="DUF7674"/>
    <property type="match status" value="1"/>
</dbReference>
<evidence type="ECO:0000313" key="3">
    <source>
        <dbReference type="Proteomes" id="UP000245678"/>
    </source>
</evidence>
<dbReference type="AlphaFoldDB" id="A0A316HD43"/>
<dbReference type="RefSeq" id="WP_109607754.1">
    <property type="nucleotide sequence ID" value="NZ_QGHA01000003.1"/>
</dbReference>
<evidence type="ECO:0000313" key="2">
    <source>
        <dbReference type="EMBL" id="PWK78173.1"/>
    </source>
</evidence>
<sequence length="125" mass="14872">MSAWRRRAIECLPDFKKEFEDPEASIYSVFMHLLPGTVVAHQTNDIIQLKRVYDFAEWCFNQKSKDLWNAAGVSFYEHLGDRMETLQAMHTWVKRDIYLEIRGLLEQRLDDVTMKELDGRYGIRK</sequence>
<comment type="caution">
    <text evidence="2">The sequence shown here is derived from an EMBL/GenBank/DDBJ whole genome shotgun (WGS) entry which is preliminary data.</text>
</comment>
<protein>
    <recommendedName>
        <fullName evidence="1">DUF7674 domain-containing protein</fullName>
    </recommendedName>
</protein>
<proteinExistence type="predicted"/>